<dbReference type="GO" id="GO:0006515">
    <property type="term" value="P:protein quality control for misfolded or incompletely synthesized proteins"/>
    <property type="evidence" value="ECO:0007669"/>
    <property type="project" value="TreeGrafter"/>
</dbReference>
<dbReference type="RefSeq" id="XP_038067717.1">
    <property type="nucleotide sequence ID" value="XM_038211789.1"/>
</dbReference>
<protein>
    <recommendedName>
        <fullName evidence="8">Metalloendopeptidase OMA1, mitochondrial</fullName>
    </recommendedName>
    <alternativeName>
        <fullName evidence="9">Overlapping with the m-AAA protease 1 homolog</fullName>
    </alternativeName>
</protein>
<dbReference type="InterPro" id="IPR051156">
    <property type="entry name" value="Mito/Outer_Membr_Metalloprot"/>
</dbReference>
<evidence type="ECO:0000256" key="3">
    <source>
        <dbReference type="ARBA" id="ARBA00022723"/>
    </source>
</evidence>
<evidence type="ECO:0000256" key="9">
    <source>
        <dbReference type="ARBA" id="ARBA00042978"/>
    </source>
</evidence>
<keyword evidence="12" id="KW-1185">Reference proteome</keyword>
<dbReference type="PANTHER" id="PTHR22726:SF1">
    <property type="entry name" value="METALLOENDOPEPTIDASE OMA1, MITOCHONDRIAL"/>
    <property type="match status" value="1"/>
</dbReference>
<dbReference type="EnsemblMetazoa" id="XM_038211789.1">
    <property type="protein sequence ID" value="XP_038067717.1"/>
    <property type="gene ID" value="LOC119737434"/>
</dbReference>
<dbReference type="Proteomes" id="UP000887568">
    <property type="component" value="Unplaced"/>
</dbReference>
<evidence type="ECO:0000313" key="11">
    <source>
        <dbReference type="EnsemblMetazoa" id="XP_038067717.1"/>
    </source>
</evidence>
<comment type="similarity">
    <text evidence="7">Belongs to the peptidase M48 family.</text>
</comment>
<accession>A0A914AVD2</accession>
<reference evidence="11" key="1">
    <citation type="submission" date="2022-11" db="UniProtKB">
        <authorList>
            <consortium name="EnsemblMetazoa"/>
        </authorList>
    </citation>
    <scope>IDENTIFICATION</scope>
</reference>
<evidence type="ECO:0000256" key="6">
    <source>
        <dbReference type="ARBA" id="ARBA00023049"/>
    </source>
</evidence>
<dbReference type="CDD" id="cd07331">
    <property type="entry name" value="M48C_Oma1_like"/>
    <property type="match status" value="1"/>
</dbReference>
<evidence type="ECO:0000313" key="12">
    <source>
        <dbReference type="Proteomes" id="UP000887568"/>
    </source>
</evidence>
<evidence type="ECO:0000259" key="10">
    <source>
        <dbReference type="Pfam" id="PF01435"/>
    </source>
</evidence>
<evidence type="ECO:0000256" key="8">
    <source>
        <dbReference type="ARBA" id="ARBA00040360"/>
    </source>
</evidence>
<evidence type="ECO:0000256" key="2">
    <source>
        <dbReference type="ARBA" id="ARBA00022670"/>
    </source>
</evidence>
<dbReference type="OMA" id="TFILGHE"/>
<evidence type="ECO:0000256" key="4">
    <source>
        <dbReference type="ARBA" id="ARBA00022801"/>
    </source>
</evidence>
<sequence>MLIRPNWRFIQSWMATHQQHSKIYLQCLSHRSQQMPRIQNILTNPQTRTPVTQQTRKLNTALYSSRLVTQPGRSKLDRPSCGPIQTYQLKTLCQQGGQVPSAVGFRTSSRHQALPPLLVLLFVKPIAKVTAIFSGRAFRNWWRALPHNKRQYFYAALRKHKYKILGVSLGLTGIGSAYYYSHLQMTPVTNRKRFIAFTDSQFKKIAATEYENMKSLHAEKCVHSSHPLYLTIARLVLRITQANNDIPEIRNRNWTIHIIDKDIKNAFVLPNGEIFVFAGILTAVTNEDQLGTILAHEIAHVVLNHAAEQVSLFQFVDVLLIVVLAALWAFLPNDGVAAVATWFKSKVVQLLLEMPYSRSLETEADEVGLVLAARSCMDVRECKAFWELMALRSNSGQDDDIDIEWLSTHPTHQNRADHLGSLLPGVLKLREECKCPPLPDIDPSAVVAKQRLLHLQEQEKRKKEPVIMSGIQITS</sequence>
<dbReference type="GeneID" id="119737434"/>
<keyword evidence="4" id="KW-0378">Hydrolase</keyword>
<comment type="cofactor">
    <cofactor evidence="1">
        <name>Zn(2+)</name>
        <dbReference type="ChEBI" id="CHEBI:29105"/>
    </cofactor>
</comment>
<keyword evidence="5" id="KW-0862">Zinc</keyword>
<dbReference type="GO" id="GO:0005743">
    <property type="term" value="C:mitochondrial inner membrane"/>
    <property type="evidence" value="ECO:0007669"/>
    <property type="project" value="TreeGrafter"/>
</dbReference>
<proteinExistence type="inferred from homology"/>
<feature type="domain" description="Peptidase M48" evidence="10">
    <location>
        <begin position="249"/>
        <end position="420"/>
    </location>
</feature>
<dbReference type="GO" id="GO:0034982">
    <property type="term" value="P:mitochondrial protein processing"/>
    <property type="evidence" value="ECO:0007669"/>
    <property type="project" value="TreeGrafter"/>
</dbReference>
<evidence type="ECO:0000256" key="1">
    <source>
        <dbReference type="ARBA" id="ARBA00001947"/>
    </source>
</evidence>
<evidence type="ECO:0000256" key="7">
    <source>
        <dbReference type="ARBA" id="ARBA00038233"/>
    </source>
</evidence>
<dbReference type="PANTHER" id="PTHR22726">
    <property type="entry name" value="METALLOENDOPEPTIDASE OMA1"/>
    <property type="match status" value="1"/>
</dbReference>
<dbReference type="OrthoDB" id="7464992at2759"/>
<dbReference type="Pfam" id="PF01435">
    <property type="entry name" value="Peptidase_M48"/>
    <property type="match status" value="1"/>
</dbReference>
<dbReference type="Gene3D" id="3.30.2010.10">
    <property type="entry name" value="Metalloproteases ('zincins'), catalytic domain"/>
    <property type="match status" value="1"/>
</dbReference>
<keyword evidence="6" id="KW-0482">Metalloprotease</keyword>
<name>A0A914AVD2_PATMI</name>
<keyword evidence="3" id="KW-0479">Metal-binding</keyword>
<organism evidence="11 12">
    <name type="scientific">Patiria miniata</name>
    <name type="common">Bat star</name>
    <name type="synonym">Asterina miniata</name>
    <dbReference type="NCBI Taxonomy" id="46514"/>
    <lineage>
        <taxon>Eukaryota</taxon>
        <taxon>Metazoa</taxon>
        <taxon>Echinodermata</taxon>
        <taxon>Eleutherozoa</taxon>
        <taxon>Asterozoa</taxon>
        <taxon>Asteroidea</taxon>
        <taxon>Valvatacea</taxon>
        <taxon>Valvatida</taxon>
        <taxon>Asterinidae</taxon>
        <taxon>Patiria</taxon>
    </lineage>
</organism>
<dbReference type="GO" id="GO:0004222">
    <property type="term" value="F:metalloendopeptidase activity"/>
    <property type="evidence" value="ECO:0007669"/>
    <property type="project" value="InterPro"/>
</dbReference>
<dbReference type="GO" id="GO:0046872">
    <property type="term" value="F:metal ion binding"/>
    <property type="evidence" value="ECO:0007669"/>
    <property type="project" value="UniProtKB-KW"/>
</dbReference>
<keyword evidence="2" id="KW-0645">Protease</keyword>
<dbReference type="AlphaFoldDB" id="A0A914AVD2"/>
<evidence type="ECO:0000256" key="5">
    <source>
        <dbReference type="ARBA" id="ARBA00022833"/>
    </source>
</evidence>
<dbReference type="InterPro" id="IPR001915">
    <property type="entry name" value="Peptidase_M48"/>
</dbReference>